<feature type="transmembrane region" description="Helical" evidence="1">
    <location>
        <begin position="409"/>
        <end position="430"/>
    </location>
</feature>
<keyword evidence="5" id="KW-1185">Reference proteome</keyword>
<dbReference type="RefSeq" id="WP_219353075.1">
    <property type="nucleotide sequence ID" value="NZ_CP080034.1"/>
</dbReference>
<reference evidence="4 5" key="1">
    <citation type="submission" date="2021-07" db="EMBL/GenBank/DDBJ databases">
        <title>Isolation and characterization of bacteria from a gold mining with a capacity of golden bioaccumulation.</title>
        <authorList>
            <person name="Yang X.J."/>
        </authorList>
    </citation>
    <scope>NUCLEOTIDE SEQUENCE [LARGE SCALE GENOMIC DNA]</scope>
    <source>
        <strain evidence="4 5">Au29</strain>
    </source>
</reference>
<dbReference type="EMBL" id="CP080034">
    <property type="protein sequence ID" value="QYC10265.1"/>
    <property type="molecule type" value="Genomic_DNA"/>
</dbReference>
<name>A0ABX8TGB9_9CAUL</name>
<dbReference type="Proteomes" id="UP000824334">
    <property type="component" value="Chromosome"/>
</dbReference>
<organism evidence="4 5">
    <name type="scientific">Brevundimonas nasdae</name>
    <dbReference type="NCBI Taxonomy" id="172043"/>
    <lineage>
        <taxon>Bacteria</taxon>
        <taxon>Pseudomonadati</taxon>
        <taxon>Pseudomonadota</taxon>
        <taxon>Alphaproteobacteria</taxon>
        <taxon>Caulobacterales</taxon>
        <taxon>Caulobacteraceae</taxon>
        <taxon>Brevundimonas</taxon>
    </lineage>
</organism>
<feature type="transmembrane region" description="Helical" evidence="1">
    <location>
        <begin position="437"/>
        <end position="453"/>
    </location>
</feature>
<feature type="transmembrane region" description="Helical" evidence="1">
    <location>
        <begin position="534"/>
        <end position="553"/>
    </location>
</feature>
<evidence type="ECO:0000313" key="5">
    <source>
        <dbReference type="Proteomes" id="UP000824334"/>
    </source>
</evidence>
<keyword evidence="1" id="KW-1133">Transmembrane helix</keyword>
<dbReference type="PANTHER" id="PTHR12147">
    <property type="entry name" value="METALLOPEPTIDASE M28 FAMILY MEMBER"/>
    <property type="match status" value="1"/>
</dbReference>
<sequence>MRLVLLLASLAAAFGLAVLTSQTPKPAPALSPATEFSAVRAMTDVRHIARAAHPIGSIEHARVQAYLLGRLTDLGLTPSLQSGALSPAAISRIEKRGDNAAGLLAVNLVGVLPGRRPELPAVLMMAHYDSVPGSPGAADDASGVAAILEAVQAIKARGPADRTLIVLLTDAEELNLDGARAFFSEHPLRDRVGMVVNLEARGGGGRAMMFETGPGNAQTISQFARATKDATGGPSSNALTVFVYRLMPNGTDMTIAVNRGIAGVNLAFIGRPDQYHAPTSTPDALDQGSLQHIGSLALEATDGFLRAPALPKATYNAVYADVFGLAVLRHPPVVGWLLLGLAALLTGFAGWGARHATGLSRASVLKGVTGGVWLLASGVVLAQAVRVLAGPIGKQIDTPELYYTLLRRLPWMEAGAGLAVTAAVLILFAGRALVGRRLLALVLVLAAVLALALGGLNPVVAGAAVIAVILTLWPMGEDETTWGGWLGLIIVVLALGLVTQILAPEAAFLFIWPGLAAALAAAATALISARLARWTALIPSVVVTLIVGGWLLAQAHGVFLGIGMDLPGALALFGLLIAMLARPLAPVQPLRARTLAVIGAVSLILGGGLSLAAQSAQPHPDPVQSTLTNPS</sequence>
<feature type="transmembrane region" description="Helical" evidence="1">
    <location>
        <begin position="482"/>
        <end position="503"/>
    </location>
</feature>
<feature type="transmembrane region" description="Helical" evidence="1">
    <location>
        <begin position="509"/>
        <end position="527"/>
    </location>
</feature>
<feature type="transmembrane region" description="Helical" evidence="1">
    <location>
        <begin position="592"/>
        <end position="613"/>
    </location>
</feature>
<evidence type="ECO:0000259" key="3">
    <source>
        <dbReference type="Pfam" id="PF04389"/>
    </source>
</evidence>
<gene>
    <name evidence="4" type="ORF">KWG56_17245</name>
</gene>
<protein>
    <submittedName>
        <fullName evidence="4">M20/M25/M40 family metallo-hydrolase</fullName>
    </submittedName>
</protein>
<keyword evidence="2" id="KW-0732">Signal</keyword>
<feature type="chain" id="PRO_5047192212" evidence="2">
    <location>
        <begin position="18"/>
        <end position="631"/>
    </location>
</feature>
<keyword evidence="1" id="KW-0472">Membrane</keyword>
<dbReference type="InterPro" id="IPR007484">
    <property type="entry name" value="Peptidase_M28"/>
</dbReference>
<dbReference type="GeneID" id="94377039"/>
<dbReference type="InterPro" id="IPR045175">
    <property type="entry name" value="M28_fam"/>
</dbReference>
<feature type="signal peptide" evidence="2">
    <location>
        <begin position="1"/>
        <end position="17"/>
    </location>
</feature>
<feature type="transmembrane region" description="Helical" evidence="1">
    <location>
        <begin position="364"/>
        <end position="389"/>
    </location>
</feature>
<evidence type="ECO:0000256" key="1">
    <source>
        <dbReference type="SAM" id="Phobius"/>
    </source>
</evidence>
<feature type="transmembrane region" description="Helical" evidence="1">
    <location>
        <begin position="559"/>
        <end position="580"/>
    </location>
</feature>
<evidence type="ECO:0000313" key="4">
    <source>
        <dbReference type="EMBL" id="QYC10265.1"/>
    </source>
</evidence>
<dbReference type="Pfam" id="PF04389">
    <property type="entry name" value="Peptidase_M28"/>
    <property type="match status" value="1"/>
</dbReference>
<dbReference type="PANTHER" id="PTHR12147:SF26">
    <property type="entry name" value="PEPTIDASE M28 DOMAIN-CONTAINING PROTEIN"/>
    <property type="match status" value="1"/>
</dbReference>
<feature type="transmembrane region" description="Helical" evidence="1">
    <location>
        <begin position="333"/>
        <end position="352"/>
    </location>
</feature>
<feature type="domain" description="Peptidase M28" evidence="3">
    <location>
        <begin position="107"/>
        <end position="300"/>
    </location>
</feature>
<evidence type="ECO:0000256" key="2">
    <source>
        <dbReference type="SAM" id="SignalP"/>
    </source>
</evidence>
<proteinExistence type="predicted"/>
<keyword evidence="1" id="KW-0812">Transmembrane</keyword>
<accession>A0ABX8TGB9</accession>